<keyword evidence="3" id="KW-1185">Reference proteome</keyword>
<feature type="region of interest" description="Disordered" evidence="1">
    <location>
        <begin position="1"/>
        <end position="32"/>
    </location>
</feature>
<dbReference type="NCBIfam" id="NF042914">
    <property type="entry name" value="SAV915_dom"/>
    <property type="match status" value="1"/>
</dbReference>
<dbReference type="AlphaFoldDB" id="A0A1H4VWW1"/>
<name>A0A1H4VWW1_STRMJ</name>
<evidence type="ECO:0000313" key="2">
    <source>
        <dbReference type="EMBL" id="SEC85612.1"/>
    </source>
</evidence>
<proteinExistence type="predicted"/>
<protein>
    <recommendedName>
        <fullName evidence="4">SseB protein N-terminal domain-containing protein</fullName>
    </recommendedName>
</protein>
<evidence type="ECO:0000256" key="1">
    <source>
        <dbReference type="SAM" id="MobiDB-lite"/>
    </source>
</evidence>
<gene>
    <name evidence="2" type="ORF">SAMN04490356_5809</name>
</gene>
<dbReference type="InterPro" id="IPR049975">
    <property type="entry name" value="SAV_915-like_dom"/>
</dbReference>
<evidence type="ECO:0008006" key="4">
    <source>
        <dbReference type="Google" id="ProtNLM"/>
    </source>
</evidence>
<reference evidence="3" key="1">
    <citation type="submission" date="2016-10" db="EMBL/GenBank/DDBJ databases">
        <authorList>
            <person name="Varghese N."/>
            <person name="Submissions S."/>
        </authorList>
    </citation>
    <scope>NUCLEOTIDE SEQUENCE [LARGE SCALE GENOMIC DNA]</scope>
    <source>
        <strain evidence="3">DSM 40318</strain>
    </source>
</reference>
<dbReference type="EMBL" id="FNST01000002">
    <property type="protein sequence ID" value="SEC85612.1"/>
    <property type="molecule type" value="Genomic_DNA"/>
</dbReference>
<evidence type="ECO:0000313" key="3">
    <source>
        <dbReference type="Proteomes" id="UP000198609"/>
    </source>
</evidence>
<organism evidence="2 3">
    <name type="scientific">Streptomyces melanosporofaciens</name>
    <dbReference type="NCBI Taxonomy" id="67327"/>
    <lineage>
        <taxon>Bacteria</taxon>
        <taxon>Bacillati</taxon>
        <taxon>Actinomycetota</taxon>
        <taxon>Actinomycetes</taxon>
        <taxon>Kitasatosporales</taxon>
        <taxon>Streptomycetaceae</taxon>
        <taxon>Streptomyces</taxon>
        <taxon>Streptomyces violaceusniger group</taxon>
    </lineage>
</organism>
<accession>A0A1H4VWW1</accession>
<dbReference type="Proteomes" id="UP000198609">
    <property type="component" value="Unassembled WGS sequence"/>
</dbReference>
<sequence length="189" mass="20110">MAADSIASRLPVPASASRQGPAPSAGRGTYRPVRAPVRCPVRSLPRSPWRHVMTNRLYGDDPEPDEPVPAGRVLYVPVRPGPAGRAVRIFRTPHGGRTAVGFSTRRQLTAVLGTRQPWIRLGEPALRALTEPLGATSLTVDPRLAVREVAPPAPERRDGTPPTWRPQSAGALRVAGAAALVGILGVWLG</sequence>